<dbReference type="InterPro" id="IPR012338">
    <property type="entry name" value="Beta-lactam/transpept-like"/>
</dbReference>
<evidence type="ECO:0000313" key="2">
    <source>
        <dbReference type="EMBL" id="MPL82273.1"/>
    </source>
</evidence>
<dbReference type="PANTHER" id="PTHR46825">
    <property type="entry name" value="D-ALANYL-D-ALANINE-CARBOXYPEPTIDASE/ENDOPEPTIDASE AMPH"/>
    <property type="match status" value="1"/>
</dbReference>
<comment type="caution">
    <text evidence="2">The sequence shown here is derived from an EMBL/GenBank/DDBJ whole genome shotgun (WGS) entry which is preliminary data.</text>
</comment>
<proteinExistence type="predicted"/>
<name>A0A644UU79_9ZZZZ</name>
<dbReference type="EMBL" id="VSSQ01000160">
    <property type="protein sequence ID" value="MPL82273.1"/>
    <property type="molecule type" value="Genomic_DNA"/>
</dbReference>
<dbReference type="Gene3D" id="3.40.710.10">
    <property type="entry name" value="DD-peptidase/beta-lactamase superfamily"/>
    <property type="match status" value="1"/>
</dbReference>
<dbReference type="PANTHER" id="PTHR46825:SF7">
    <property type="entry name" value="D-ALANYL-D-ALANINE CARBOXYPEPTIDASE"/>
    <property type="match status" value="1"/>
</dbReference>
<accession>A0A644UU79</accession>
<dbReference type="AlphaFoldDB" id="A0A644UU79"/>
<sequence>MIILKQETLNKIVTGTIKNKNIHGSVFYIESGDKSFNMFSASGNISPESRYYIASINKLMISFITLRLCQDKVINLEDKISKYFPDEMLNGLLIHNGKDYTGGLTIYHLITHTSGLPCYLIDKRPDGKKNMDLILRGNDQSWPLDQVLSEVKKMKFKFLPGTKGKASYSETNFRLLDRLLEVVTNKSIQDLLTDVFRELEMNNTFVLPSNSADLCAPIYFKLDQIDLNEYWKSTHHDIASTAGDQMRFIRAFFDGKYFSKDFINGLKKWNNIFFPFKYGVGIQKFYIPRLLSPFKAVPELIGHCGSVGSVAFYVPGKDVYITGTVNQTSNPHIVFQTIIKIVNKL</sequence>
<dbReference type="InterPro" id="IPR001466">
    <property type="entry name" value="Beta-lactam-related"/>
</dbReference>
<dbReference type="Pfam" id="PF00144">
    <property type="entry name" value="Beta-lactamase"/>
    <property type="match status" value="1"/>
</dbReference>
<dbReference type="SUPFAM" id="SSF56601">
    <property type="entry name" value="beta-lactamase/transpeptidase-like"/>
    <property type="match status" value="1"/>
</dbReference>
<evidence type="ECO:0000259" key="1">
    <source>
        <dbReference type="Pfam" id="PF00144"/>
    </source>
</evidence>
<protein>
    <recommendedName>
        <fullName evidence="1">Beta-lactamase-related domain-containing protein</fullName>
    </recommendedName>
</protein>
<reference evidence="2" key="1">
    <citation type="submission" date="2019-08" db="EMBL/GenBank/DDBJ databases">
        <authorList>
            <person name="Kucharzyk K."/>
            <person name="Murdoch R.W."/>
            <person name="Higgins S."/>
            <person name="Loffler F."/>
        </authorList>
    </citation>
    <scope>NUCLEOTIDE SEQUENCE</scope>
</reference>
<organism evidence="2">
    <name type="scientific">bioreactor metagenome</name>
    <dbReference type="NCBI Taxonomy" id="1076179"/>
    <lineage>
        <taxon>unclassified sequences</taxon>
        <taxon>metagenomes</taxon>
        <taxon>ecological metagenomes</taxon>
    </lineage>
</organism>
<dbReference type="InterPro" id="IPR050491">
    <property type="entry name" value="AmpC-like"/>
</dbReference>
<feature type="domain" description="Beta-lactamase-related" evidence="1">
    <location>
        <begin position="42"/>
        <end position="330"/>
    </location>
</feature>
<gene>
    <name evidence="2" type="ORF">SDC9_28209</name>
</gene>